<dbReference type="PANTHER" id="PTHR47869:SF2">
    <property type="entry name" value="OS03G0410700 PROTEIN"/>
    <property type="match status" value="1"/>
</dbReference>
<dbReference type="Proteomes" id="UP001370490">
    <property type="component" value="Unassembled WGS sequence"/>
</dbReference>
<dbReference type="EMBL" id="JBAMMX010000025">
    <property type="protein sequence ID" value="KAK6914705.1"/>
    <property type="molecule type" value="Genomic_DNA"/>
</dbReference>
<evidence type="ECO:0000313" key="2">
    <source>
        <dbReference type="Proteomes" id="UP001370490"/>
    </source>
</evidence>
<protein>
    <recommendedName>
        <fullName evidence="3">NAD(P)-binding domain-containing protein</fullName>
    </recommendedName>
</protein>
<accession>A0AAN8UFR4</accession>
<gene>
    <name evidence="1" type="ORF">RJ641_019822</name>
</gene>
<dbReference type="Gene3D" id="3.40.50.720">
    <property type="entry name" value="NAD(P)-binding Rossmann-like Domain"/>
    <property type="match status" value="1"/>
</dbReference>
<evidence type="ECO:0008006" key="3">
    <source>
        <dbReference type="Google" id="ProtNLM"/>
    </source>
</evidence>
<dbReference type="GO" id="GO:0009507">
    <property type="term" value="C:chloroplast"/>
    <property type="evidence" value="ECO:0007669"/>
    <property type="project" value="TreeGrafter"/>
</dbReference>
<reference evidence="1 2" key="1">
    <citation type="submission" date="2023-12" db="EMBL/GenBank/DDBJ databases">
        <title>A high-quality genome assembly for Dillenia turbinata (Dilleniales).</title>
        <authorList>
            <person name="Chanderbali A."/>
        </authorList>
    </citation>
    <scope>NUCLEOTIDE SEQUENCE [LARGE SCALE GENOMIC DNA]</scope>
    <source>
        <strain evidence="1">LSX21</strain>
        <tissue evidence="1">Leaf</tissue>
    </source>
</reference>
<evidence type="ECO:0000313" key="1">
    <source>
        <dbReference type="EMBL" id="KAK6914705.1"/>
    </source>
</evidence>
<dbReference type="AlphaFoldDB" id="A0AAN8UFR4"/>
<proteinExistence type="predicted"/>
<dbReference type="PANTHER" id="PTHR47869">
    <property type="entry name" value="OS03G0410700 PROTEIN"/>
    <property type="match status" value="1"/>
</dbReference>
<comment type="caution">
    <text evidence="1">The sequence shown here is derived from an EMBL/GenBank/DDBJ whole genome shotgun (WGS) entry which is preliminary data.</text>
</comment>
<sequence>MDPLQKKMIYRMVILSLIVKRNRVKALVKDKQAAIEAFGIYVEKWHSDYDAKQQSNARKLAEKDESMVMASGIPYTIIRAGLLQNTPGGKHGFRFKEGSAAKGNLSEEDLLLYVQRHSIRSHKLG</sequence>
<organism evidence="1 2">
    <name type="scientific">Dillenia turbinata</name>
    <dbReference type="NCBI Taxonomy" id="194707"/>
    <lineage>
        <taxon>Eukaryota</taxon>
        <taxon>Viridiplantae</taxon>
        <taxon>Streptophyta</taxon>
        <taxon>Embryophyta</taxon>
        <taxon>Tracheophyta</taxon>
        <taxon>Spermatophyta</taxon>
        <taxon>Magnoliopsida</taxon>
        <taxon>eudicotyledons</taxon>
        <taxon>Gunneridae</taxon>
        <taxon>Pentapetalae</taxon>
        <taxon>Dilleniales</taxon>
        <taxon>Dilleniaceae</taxon>
        <taxon>Dillenia</taxon>
    </lineage>
</organism>
<keyword evidence="2" id="KW-1185">Reference proteome</keyword>
<name>A0AAN8UFR4_9MAGN</name>